<keyword evidence="5" id="KW-1185">Reference proteome</keyword>
<dbReference type="InterPro" id="IPR001878">
    <property type="entry name" value="Znf_CCHC"/>
</dbReference>
<reference evidence="4" key="4">
    <citation type="submission" date="2019-03" db="UniProtKB">
        <authorList>
            <consortium name="EnsemblPlants"/>
        </authorList>
    </citation>
    <scope>IDENTIFICATION</scope>
</reference>
<dbReference type="EnsemblPlants" id="AET7Gv21148000.1">
    <property type="protein sequence ID" value="AET7Gv21148000.1"/>
    <property type="gene ID" value="AET7Gv21148000"/>
</dbReference>
<dbReference type="PROSITE" id="PS50158">
    <property type="entry name" value="ZF_CCHC"/>
    <property type="match status" value="1"/>
</dbReference>
<reference evidence="5" key="1">
    <citation type="journal article" date="2014" name="Science">
        <title>Ancient hybridizations among the ancestral genomes of bread wheat.</title>
        <authorList>
            <consortium name="International Wheat Genome Sequencing Consortium,"/>
            <person name="Marcussen T."/>
            <person name="Sandve S.R."/>
            <person name="Heier L."/>
            <person name="Spannagl M."/>
            <person name="Pfeifer M."/>
            <person name="Jakobsen K.S."/>
            <person name="Wulff B.B."/>
            <person name="Steuernagel B."/>
            <person name="Mayer K.F."/>
            <person name="Olsen O.A."/>
        </authorList>
    </citation>
    <scope>NUCLEOTIDE SEQUENCE [LARGE SCALE GENOMIC DNA]</scope>
    <source>
        <strain evidence="5">cv. AL8/78</strain>
    </source>
</reference>
<keyword evidence="1" id="KW-0863">Zinc-finger</keyword>
<dbReference type="InterPro" id="IPR025836">
    <property type="entry name" value="Zn_knuckle_CX2CX4HX4C"/>
</dbReference>
<sequence>RALCANLGTILITKIGENTGNYMRVKVTIPVNWPLETSVAMFAKLKEKRTKVEFQIQYEKLPNFCYSCGYLGHQEKSCGRRGIRGVPSGKFSGKLWCTPPRRFGRQSGTVKAKVNPTAYRGLDFSSESTGSSAHGRGGRGARRSDGGSARRPKFAPDHSTGNPAVDEMLAEQMQAMSGASKGTGKGSVDEVTPMGQTMMQAPMEVQREQYSQPRTSDLIPAICDLSQEVSMDETDKSEEVSALGKRAAAGDLIVGTGGEDVGKALVVFNNISNPAECVLSGTPKKRRTSGSLDGQQTHGEGTRDQEMEDGSHTLEAVGTGAADELTGPTEPRQEQ</sequence>
<dbReference type="InterPro" id="IPR040256">
    <property type="entry name" value="At4g02000-like"/>
</dbReference>
<dbReference type="GO" id="GO:0008270">
    <property type="term" value="F:zinc ion binding"/>
    <property type="evidence" value="ECO:0007669"/>
    <property type="project" value="UniProtKB-KW"/>
</dbReference>
<keyword evidence="1" id="KW-0479">Metal-binding</keyword>
<feature type="domain" description="CCHC-type" evidence="3">
    <location>
        <begin position="65"/>
        <end position="78"/>
    </location>
</feature>
<evidence type="ECO:0000256" key="2">
    <source>
        <dbReference type="SAM" id="MobiDB-lite"/>
    </source>
</evidence>
<dbReference type="Gramene" id="AET7Gv21148000.1">
    <property type="protein sequence ID" value="AET7Gv21148000.1"/>
    <property type="gene ID" value="AET7Gv21148000"/>
</dbReference>
<feature type="compositionally biased region" description="Basic and acidic residues" evidence="2">
    <location>
        <begin position="300"/>
        <end position="312"/>
    </location>
</feature>
<evidence type="ECO:0000259" key="3">
    <source>
        <dbReference type="PROSITE" id="PS50158"/>
    </source>
</evidence>
<organism evidence="4 5">
    <name type="scientific">Aegilops tauschii subsp. strangulata</name>
    <name type="common">Goatgrass</name>
    <dbReference type="NCBI Taxonomy" id="200361"/>
    <lineage>
        <taxon>Eukaryota</taxon>
        <taxon>Viridiplantae</taxon>
        <taxon>Streptophyta</taxon>
        <taxon>Embryophyta</taxon>
        <taxon>Tracheophyta</taxon>
        <taxon>Spermatophyta</taxon>
        <taxon>Magnoliopsida</taxon>
        <taxon>Liliopsida</taxon>
        <taxon>Poales</taxon>
        <taxon>Poaceae</taxon>
        <taxon>BOP clade</taxon>
        <taxon>Pooideae</taxon>
        <taxon>Triticodae</taxon>
        <taxon>Triticeae</taxon>
        <taxon>Triticinae</taxon>
        <taxon>Aegilops</taxon>
    </lineage>
</organism>
<feature type="compositionally biased region" description="Polar residues" evidence="2">
    <location>
        <begin position="289"/>
        <end position="299"/>
    </location>
</feature>
<dbReference type="PANTHER" id="PTHR31286">
    <property type="entry name" value="GLYCINE-RICH CELL WALL STRUCTURAL PROTEIN 1.8-LIKE"/>
    <property type="match status" value="1"/>
</dbReference>
<dbReference type="AlphaFoldDB" id="A0A453SXS3"/>
<dbReference type="GO" id="GO:0003676">
    <property type="term" value="F:nucleic acid binding"/>
    <property type="evidence" value="ECO:0007669"/>
    <property type="project" value="InterPro"/>
</dbReference>
<dbReference type="Proteomes" id="UP000015105">
    <property type="component" value="Chromosome 7D"/>
</dbReference>
<evidence type="ECO:0000313" key="5">
    <source>
        <dbReference type="Proteomes" id="UP000015105"/>
    </source>
</evidence>
<reference evidence="4" key="3">
    <citation type="journal article" date="2017" name="Nature">
        <title>Genome sequence of the progenitor of the wheat D genome Aegilops tauschii.</title>
        <authorList>
            <person name="Luo M.C."/>
            <person name="Gu Y.Q."/>
            <person name="Puiu D."/>
            <person name="Wang H."/>
            <person name="Twardziok S.O."/>
            <person name="Deal K.R."/>
            <person name="Huo N."/>
            <person name="Zhu T."/>
            <person name="Wang L."/>
            <person name="Wang Y."/>
            <person name="McGuire P.E."/>
            <person name="Liu S."/>
            <person name="Long H."/>
            <person name="Ramasamy R.K."/>
            <person name="Rodriguez J.C."/>
            <person name="Van S.L."/>
            <person name="Yuan L."/>
            <person name="Wang Z."/>
            <person name="Xia Z."/>
            <person name="Xiao L."/>
            <person name="Anderson O.D."/>
            <person name="Ouyang S."/>
            <person name="Liang Y."/>
            <person name="Zimin A.V."/>
            <person name="Pertea G."/>
            <person name="Qi P."/>
            <person name="Bennetzen J.L."/>
            <person name="Dai X."/>
            <person name="Dawson M.W."/>
            <person name="Muller H.G."/>
            <person name="Kugler K."/>
            <person name="Rivarola-Duarte L."/>
            <person name="Spannagl M."/>
            <person name="Mayer K.F.X."/>
            <person name="Lu F.H."/>
            <person name="Bevan M.W."/>
            <person name="Leroy P."/>
            <person name="Li P."/>
            <person name="You F.M."/>
            <person name="Sun Q."/>
            <person name="Liu Z."/>
            <person name="Lyons E."/>
            <person name="Wicker T."/>
            <person name="Salzberg S.L."/>
            <person name="Devos K.M."/>
            <person name="Dvorak J."/>
        </authorList>
    </citation>
    <scope>NUCLEOTIDE SEQUENCE [LARGE SCALE GENOMIC DNA]</scope>
    <source>
        <strain evidence="4">cv. AL8/78</strain>
    </source>
</reference>
<evidence type="ECO:0000256" key="1">
    <source>
        <dbReference type="PROSITE-ProRule" id="PRU00047"/>
    </source>
</evidence>
<protein>
    <recommendedName>
        <fullName evidence="3">CCHC-type domain-containing protein</fullName>
    </recommendedName>
</protein>
<dbReference type="PANTHER" id="PTHR31286:SF180">
    <property type="entry name" value="OS10G0362600 PROTEIN"/>
    <property type="match status" value="1"/>
</dbReference>
<dbReference type="Pfam" id="PF14392">
    <property type="entry name" value="zf-CCHC_4"/>
    <property type="match status" value="1"/>
</dbReference>
<accession>A0A453SXS3</accession>
<feature type="region of interest" description="Disordered" evidence="2">
    <location>
        <begin position="121"/>
        <end position="163"/>
    </location>
</feature>
<evidence type="ECO:0000313" key="4">
    <source>
        <dbReference type="EnsemblPlants" id="AET7Gv21148000.1"/>
    </source>
</evidence>
<feature type="region of interest" description="Disordered" evidence="2">
    <location>
        <begin position="276"/>
        <end position="335"/>
    </location>
</feature>
<keyword evidence="1" id="KW-0862">Zinc</keyword>
<reference evidence="4" key="5">
    <citation type="journal article" date="2021" name="G3 (Bethesda)">
        <title>Aegilops tauschii genome assembly Aet v5.0 features greater sequence contiguity and improved annotation.</title>
        <authorList>
            <person name="Wang L."/>
            <person name="Zhu T."/>
            <person name="Rodriguez J.C."/>
            <person name="Deal K.R."/>
            <person name="Dubcovsky J."/>
            <person name="McGuire P.E."/>
            <person name="Lux T."/>
            <person name="Spannagl M."/>
            <person name="Mayer K.F.X."/>
            <person name="Baldrich P."/>
            <person name="Meyers B.C."/>
            <person name="Huo N."/>
            <person name="Gu Y.Q."/>
            <person name="Zhou H."/>
            <person name="Devos K.M."/>
            <person name="Bennetzen J.L."/>
            <person name="Unver T."/>
            <person name="Budak H."/>
            <person name="Gulick P.J."/>
            <person name="Galiba G."/>
            <person name="Kalapos B."/>
            <person name="Nelson D.R."/>
            <person name="Li P."/>
            <person name="You F.M."/>
            <person name="Luo M.C."/>
            <person name="Dvorak J."/>
        </authorList>
    </citation>
    <scope>NUCLEOTIDE SEQUENCE [LARGE SCALE GENOMIC DNA]</scope>
    <source>
        <strain evidence="4">cv. AL8/78</strain>
    </source>
</reference>
<name>A0A453SXS3_AEGTS</name>
<reference evidence="5" key="2">
    <citation type="journal article" date="2017" name="Nat. Plants">
        <title>The Aegilops tauschii genome reveals multiple impacts of transposons.</title>
        <authorList>
            <person name="Zhao G."/>
            <person name="Zou C."/>
            <person name="Li K."/>
            <person name="Wang K."/>
            <person name="Li T."/>
            <person name="Gao L."/>
            <person name="Zhang X."/>
            <person name="Wang H."/>
            <person name="Yang Z."/>
            <person name="Liu X."/>
            <person name="Jiang W."/>
            <person name="Mao L."/>
            <person name="Kong X."/>
            <person name="Jiao Y."/>
            <person name="Jia J."/>
        </authorList>
    </citation>
    <scope>NUCLEOTIDE SEQUENCE [LARGE SCALE GENOMIC DNA]</scope>
    <source>
        <strain evidence="5">cv. AL8/78</strain>
    </source>
</reference>
<proteinExistence type="predicted"/>